<keyword evidence="2" id="KW-0418">Kinase</keyword>
<comment type="caution">
    <text evidence="2">The sequence shown here is derived from an EMBL/GenBank/DDBJ whole genome shotgun (WGS) entry which is preliminary data.</text>
</comment>
<protein>
    <submittedName>
        <fullName evidence="2">Aminoglycoside phosphotransferase (APT) family kinase protein</fullName>
    </submittedName>
</protein>
<gene>
    <name evidence="2" type="ORF">JOF44_001311</name>
</gene>
<accession>A0ABS4YHY0</accession>
<dbReference type="Gene3D" id="3.90.1200.10">
    <property type="match status" value="1"/>
</dbReference>
<dbReference type="Pfam" id="PF01636">
    <property type="entry name" value="APH"/>
    <property type="match status" value="1"/>
</dbReference>
<dbReference type="InterPro" id="IPR011009">
    <property type="entry name" value="Kinase-like_dom_sf"/>
</dbReference>
<dbReference type="InterPro" id="IPR002575">
    <property type="entry name" value="Aminoglycoside_PTrfase"/>
</dbReference>
<name>A0ABS4YHY0_9MICO</name>
<dbReference type="EMBL" id="JAGIOC010000001">
    <property type="protein sequence ID" value="MBP2408408.1"/>
    <property type="molecule type" value="Genomic_DNA"/>
</dbReference>
<evidence type="ECO:0000313" key="3">
    <source>
        <dbReference type="Proteomes" id="UP000698222"/>
    </source>
</evidence>
<keyword evidence="2" id="KW-0808">Transferase</keyword>
<dbReference type="SUPFAM" id="SSF56112">
    <property type="entry name" value="Protein kinase-like (PK-like)"/>
    <property type="match status" value="1"/>
</dbReference>
<sequence>MTALEKSATQLAAGLGLELASPLPARSNQAWRARSRGEELVLRCHRDLLEIGAEQLGRGLSWQAEVRELATAAGWPTPRPRGAPFRDAGRWWTLEEFLPGDSRRTSAAERARLLAAWHATAFSRELLGPRPGAVDHLAILTATDAAEVLGRCDPPDRRWLLRRLEQATAMAEGIDWSASRTVVVHGDLTDPNLLWRGEHLTGLLDLELTTVDRRVTDLVLTWRCRHDGLVMALDRIDPLTPDEWRMLLVDWWAQLLTLAAFHLRRGRSPERWELDGLRRESPLSLLLERGELPDHAG</sequence>
<reference evidence="2 3" key="1">
    <citation type="submission" date="2021-03" db="EMBL/GenBank/DDBJ databases">
        <title>Sequencing the genomes of 1000 actinobacteria strains.</title>
        <authorList>
            <person name="Klenk H.-P."/>
        </authorList>
    </citation>
    <scope>NUCLEOTIDE SEQUENCE [LARGE SCALE GENOMIC DNA]</scope>
    <source>
        <strain evidence="2 3">DSM 14564</strain>
    </source>
</reference>
<proteinExistence type="predicted"/>
<evidence type="ECO:0000259" key="1">
    <source>
        <dbReference type="Pfam" id="PF01636"/>
    </source>
</evidence>
<evidence type="ECO:0000313" key="2">
    <source>
        <dbReference type="EMBL" id="MBP2408408.1"/>
    </source>
</evidence>
<dbReference type="RefSeq" id="WP_209888870.1">
    <property type="nucleotide sequence ID" value="NZ_BAAAJV010000029.1"/>
</dbReference>
<organism evidence="2 3">
    <name type="scientific">Brachybacterium fresconis</name>
    <dbReference type="NCBI Taxonomy" id="173363"/>
    <lineage>
        <taxon>Bacteria</taxon>
        <taxon>Bacillati</taxon>
        <taxon>Actinomycetota</taxon>
        <taxon>Actinomycetes</taxon>
        <taxon>Micrococcales</taxon>
        <taxon>Dermabacteraceae</taxon>
        <taxon>Brachybacterium</taxon>
    </lineage>
</organism>
<feature type="domain" description="Aminoglycoside phosphotransferase" evidence="1">
    <location>
        <begin position="26"/>
        <end position="223"/>
    </location>
</feature>
<dbReference type="GO" id="GO:0016301">
    <property type="term" value="F:kinase activity"/>
    <property type="evidence" value="ECO:0007669"/>
    <property type="project" value="UniProtKB-KW"/>
</dbReference>
<keyword evidence="3" id="KW-1185">Reference proteome</keyword>
<dbReference type="Proteomes" id="UP000698222">
    <property type="component" value="Unassembled WGS sequence"/>
</dbReference>